<gene>
    <name evidence="2" type="ORF">EGD98_05830</name>
</gene>
<dbReference type="Gene3D" id="3.90.226.10">
    <property type="entry name" value="2-enoyl-CoA Hydratase, Chain A, domain 1"/>
    <property type="match status" value="1"/>
</dbReference>
<dbReference type="PANTHER" id="PTHR43459">
    <property type="entry name" value="ENOYL-COA HYDRATASE"/>
    <property type="match status" value="1"/>
</dbReference>
<evidence type="ECO:0000256" key="1">
    <source>
        <dbReference type="RuleBase" id="RU003707"/>
    </source>
</evidence>
<dbReference type="InterPro" id="IPR014748">
    <property type="entry name" value="Enoyl-CoA_hydra_C"/>
</dbReference>
<dbReference type="EMBL" id="RKLQ01000001">
    <property type="protein sequence ID" value="MBX0303190.1"/>
    <property type="molecule type" value="Genomic_DNA"/>
</dbReference>
<dbReference type="RefSeq" id="WP_220587407.1">
    <property type="nucleotide sequence ID" value="NZ_RKLQ01000001.1"/>
</dbReference>
<evidence type="ECO:0000313" key="2">
    <source>
        <dbReference type="EMBL" id="MBX0303190.1"/>
    </source>
</evidence>
<dbReference type="Gene3D" id="1.10.12.10">
    <property type="entry name" value="Lyase 2-enoyl-coa Hydratase, Chain A, domain 2"/>
    <property type="match status" value="1"/>
</dbReference>
<evidence type="ECO:0000313" key="3">
    <source>
        <dbReference type="Proteomes" id="UP000783863"/>
    </source>
</evidence>
<name>A0A8J8CC88_9EURY</name>
<dbReference type="SUPFAM" id="SSF52096">
    <property type="entry name" value="ClpP/crotonase"/>
    <property type="match status" value="1"/>
</dbReference>
<dbReference type="AlphaFoldDB" id="A0A8J8CC88"/>
<dbReference type="Proteomes" id="UP000783863">
    <property type="component" value="Unassembled WGS sequence"/>
</dbReference>
<dbReference type="PROSITE" id="PS00166">
    <property type="entry name" value="ENOYL_COA_HYDRATASE"/>
    <property type="match status" value="1"/>
</dbReference>
<organism evidence="2 3">
    <name type="scientific">Haloarcula salinisoli</name>
    <dbReference type="NCBI Taxonomy" id="2487746"/>
    <lineage>
        <taxon>Archaea</taxon>
        <taxon>Methanobacteriati</taxon>
        <taxon>Methanobacteriota</taxon>
        <taxon>Stenosarchaea group</taxon>
        <taxon>Halobacteria</taxon>
        <taxon>Halobacteriales</taxon>
        <taxon>Haloarculaceae</taxon>
        <taxon>Haloarcula</taxon>
    </lineage>
</organism>
<dbReference type="InterPro" id="IPR001753">
    <property type="entry name" value="Enoyl-CoA_hydra/iso"/>
</dbReference>
<proteinExistence type="inferred from homology"/>
<accession>A0A8J8CC88</accession>
<dbReference type="InterPro" id="IPR029045">
    <property type="entry name" value="ClpP/crotonase-like_dom_sf"/>
</dbReference>
<keyword evidence="3" id="KW-1185">Reference proteome</keyword>
<sequence>MTEDAVRLTIDDGVATVTLNRPDERNALAEPTAARLVERFEAVADTDARCVLVRGAGSAFCAGGDVAAMVDGVDSDRPPTERVGTIETINEAVEAVHDCRLPVVAAIDGPAFGAGAGLALACDIQLASPDAKIGFGSRRLGLPIDAGVSYFLPRVVGPNKAKELVFTGELLDADTARELGVFTRLFERDSFEAGVENLVETIAEGPTVALSQAKQLIDRGATSTLDGAMEREAAAQGLAVTTDDHAEGAAAFIEQREPDFSGH</sequence>
<protein>
    <submittedName>
        <fullName evidence="2">Enoyl-CoA hydratase/isomerase family protein</fullName>
    </submittedName>
</protein>
<dbReference type="PANTHER" id="PTHR43459:SF1">
    <property type="entry name" value="EG:BACN32G11.4 PROTEIN"/>
    <property type="match status" value="1"/>
</dbReference>
<reference evidence="2" key="1">
    <citation type="submission" date="2021-06" db="EMBL/GenBank/DDBJ databases">
        <title>Halomicroarcula sp. F24A a new haloarchaeum isolated from saline soil.</title>
        <authorList>
            <person name="Duran-Viseras A."/>
            <person name="Sanchez-Porro C."/>
            <person name="Ventosa A."/>
        </authorList>
    </citation>
    <scope>NUCLEOTIDE SEQUENCE</scope>
    <source>
        <strain evidence="2">F24A</strain>
    </source>
</reference>
<comment type="similarity">
    <text evidence="1">Belongs to the enoyl-CoA hydratase/isomerase family.</text>
</comment>
<dbReference type="CDD" id="cd06558">
    <property type="entry name" value="crotonase-like"/>
    <property type="match status" value="1"/>
</dbReference>
<dbReference type="GO" id="GO:0003824">
    <property type="term" value="F:catalytic activity"/>
    <property type="evidence" value="ECO:0007669"/>
    <property type="project" value="InterPro"/>
</dbReference>
<dbReference type="InterPro" id="IPR018376">
    <property type="entry name" value="Enoyl-CoA_hyd/isom_CS"/>
</dbReference>
<dbReference type="Pfam" id="PF00378">
    <property type="entry name" value="ECH_1"/>
    <property type="match status" value="1"/>
</dbReference>
<comment type="caution">
    <text evidence="2">The sequence shown here is derived from an EMBL/GenBank/DDBJ whole genome shotgun (WGS) entry which is preliminary data.</text>
</comment>